<feature type="disulfide bond" evidence="9">
    <location>
        <begin position="324"/>
        <end position="351"/>
    </location>
</feature>
<evidence type="ECO:0000256" key="7">
    <source>
        <dbReference type="ARBA" id="ARBA00023157"/>
    </source>
</evidence>
<name>A0A9W6R1C9_9PSEU</name>
<sequence length="376" mass="38497">MKRLFAARVVGAALLAAGLAATPAVTAQAATPMTVAPEMLQAMQRDLGLTADQAIKRMTSEVKASEQEQSLRQELQGAFGGAYFDATTNQLVVGVTDAAKAGVVRAAGAKAVQVGRSEQQLDAVKAGLDQNAAQAPKTLTSWYVDVTKNDVVLTVTPGAVADARSYLAATGTDAAAVEVVESPEQPQPLFDVRGGDAYFIGSSRCSIGFSVQGGFVTAGHCAALTSGSLAGSNGVALGTWGGFTFPGNDYAWVRTNSNWTPRGVVNRYNGTTVPVSGHTEAAVGSSICRSGSTTGWHCGTVQAKNQTVTYPQGRVLGLTQTNVCAEPGDSGGSWLTGNHAQGVTSGGSGNCTVGGTTFFQPVNPILSRFGLTLVTS</sequence>
<reference evidence="12" key="1">
    <citation type="submission" date="2023-03" db="EMBL/GenBank/DDBJ databases">
        <title>Amycolatopsis taiwanensis NBRC 103393.</title>
        <authorList>
            <person name="Ichikawa N."/>
            <person name="Sato H."/>
            <person name="Tonouchi N."/>
        </authorList>
    </citation>
    <scope>NUCLEOTIDE SEQUENCE</scope>
    <source>
        <strain evidence="12">NBRC 103393</strain>
    </source>
</reference>
<evidence type="ECO:0000256" key="2">
    <source>
        <dbReference type="ARBA" id="ARBA00022670"/>
    </source>
</evidence>
<dbReference type="Pfam" id="PF02983">
    <property type="entry name" value="Pro_Al_protease"/>
    <property type="match status" value="1"/>
</dbReference>
<dbReference type="SUPFAM" id="SSF54806">
    <property type="entry name" value="Alpha-lytic protease prodomain"/>
    <property type="match status" value="1"/>
</dbReference>
<dbReference type="GO" id="GO:0005576">
    <property type="term" value="C:extracellular region"/>
    <property type="evidence" value="ECO:0007669"/>
    <property type="project" value="InterPro"/>
</dbReference>
<gene>
    <name evidence="12" type="ORF">Atai01_43930</name>
</gene>
<keyword evidence="13" id="KW-1185">Reference proteome</keyword>
<evidence type="ECO:0000313" key="13">
    <source>
        <dbReference type="Proteomes" id="UP001165136"/>
    </source>
</evidence>
<dbReference type="InterPro" id="IPR001316">
    <property type="entry name" value="Pept_S1A_streptogrisin"/>
</dbReference>
<dbReference type="PRINTS" id="PR00861">
    <property type="entry name" value="ALYTICPTASE"/>
</dbReference>
<evidence type="ECO:0000259" key="11">
    <source>
        <dbReference type="Pfam" id="PF02983"/>
    </source>
</evidence>
<evidence type="ECO:0000256" key="4">
    <source>
        <dbReference type="ARBA" id="ARBA00022801"/>
    </source>
</evidence>
<keyword evidence="7 9" id="KW-1015">Disulfide bond</keyword>
<accession>A0A9W6R1C9</accession>
<feature type="active site" description="Charge relay system" evidence="8">
    <location>
        <position position="220"/>
    </location>
</feature>
<feature type="chain" id="PRO_5040819893" evidence="10">
    <location>
        <begin position="30"/>
        <end position="376"/>
    </location>
</feature>
<dbReference type="InterPro" id="IPR043504">
    <property type="entry name" value="Peptidase_S1_PA_chymotrypsin"/>
</dbReference>
<evidence type="ECO:0000256" key="9">
    <source>
        <dbReference type="PIRSR" id="PIRSR001134-2"/>
    </source>
</evidence>
<dbReference type="InterPro" id="IPR037295">
    <property type="entry name" value="Alpha-lytic_protease_prodomain"/>
</dbReference>
<keyword evidence="3 10" id="KW-0732">Signal</keyword>
<keyword evidence="5" id="KW-0720">Serine protease</keyword>
<proteinExistence type="inferred from homology"/>
<dbReference type="Gene3D" id="3.30.300.50">
    <property type="match status" value="2"/>
</dbReference>
<dbReference type="SUPFAM" id="SSF50494">
    <property type="entry name" value="Trypsin-like serine proteases"/>
    <property type="match status" value="1"/>
</dbReference>
<dbReference type="InterPro" id="IPR035070">
    <property type="entry name" value="Streptogrisin_prodomain"/>
</dbReference>
<dbReference type="InterPro" id="IPR004236">
    <property type="entry name" value="Pept_S1_alpha_lytic"/>
</dbReference>
<dbReference type="GO" id="GO:0004252">
    <property type="term" value="F:serine-type endopeptidase activity"/>
    <property type="evidence" value="ECO:0007669"/>
    <property type="project" value="InterPro"/>
</dbReference>
<evidence type="ECO:0000256" key="3">
    <source>
        <dbReference type="ARBA" id="ARBA00022729"/>
    </source>
</evidence>
<evidence type="ECO:0000313" key="12">
    <source>
        <dbReference type="EMBL" id="GLY67774.1"/>
    </source>
</evidence>
<dbReference type="EMBL" id="BSTI01000009">
    <property type="protein sequence ID" value="GLY67774.1"/>
    <property type="molecule type" value="Genomic_DNA"/>
</dbReference>
<evidence type="ECO:0000256" key="8">
    <source>
        <dbReference type="PIRSR" id="PIRSR001134-1"/>
    </source>
</evidence>
<dbReference type="RefSeq" id="WP_285487987.1">
    <property type="nucleotide sequence ID" value="NZ_BSTI01000009.1"/>
</dbReference>
<dbReference type="Proteomes" id="UP001165136">
    <property type="component" value="Unassembled WGS sequence"/>
</dbReference>
<evidence type="ECO:0000256" key="6">
    <source>
        <dbReference type="ARBA" id="ARBA00023145"/>
    </source>
</evidence>
<dbReference type="Gene3D" id="2.40.10.10">
    <property type="entry name" value="Trypsin-like serine proteases"/>
    <property type="match status" value="2"/>
</dbReference>
<dbReference type="PIRSF" id="PIRSF001134">
    <property type="entry name" value="Streptogrisin"/>
    <property type="match status" value="1"/>
</dbReference>
<dbReference type="AlphaFoldDB" id="A0A9W6R1C9"/>
<dbReference type="CDD" id="cd21112">
    <property type="entry name" value="alphaLP-like"/>
    <property type="match status" value="1"/>
</dbReference>
<organism evidence="12 13">
    <name type="scientific">Amycolatopsis taiwanensis</name>
    <dbReference type="NCBI Taxonomy" id="342230"/>
    <lineage>
        <taxon>Bacteria</taxon>
        <taxon>Bacillati</taxon>
        <taxon>Actinomycetota</taxon>
        <taxon>Actinomycetes</taxon>
        <taxon>Pseudonocardiales</taxon>
        <taxon>Pseudonocardiaceae</taxon>
        <taxon>Amycolatopsis</taxon>
    </lineage>
</organism>
<evidence type="ECO:0000256" key="5">
    <source>
        <dbReference type="ARBA" id="ARBA00022825"/>
    </source>
</evidence>
<feature type="domain" description="Peptidase S1A alpha-lytic prodomain" evidence="11">
    <location>
        <begin position="116"/>
        <end position="174"/>
    </location>
</feature>
<dbReference type="InterPro" id="IPR009003">
    <property type="entry name" value="Peptidase_S1_PA"/>
</dbReference>
<evidence type="ECO:0000256" key="1">
    <source>
        <dbReference type="ARBA" id="ARBA00007664"/>
    </source>
</evidence>
<feature type="disulfide bond" evidence="9">
    <location>
        <begin position="288"/>
        <end position="298"/>
    </location>
</feature>
<protein>
    <submittedName>
        <fullName evidence="12">Serine protease</fullName>
    </submittedName>
</protein>
<comment type="similarity">
    <text evidence="1">Belongs to the peptidase S1 family.</text>
</comment>
<evidence type="ECO:0000256" key="10">
    <source>
        <dbReference type="SAM" id="SignalP"/>
    </source>
</evidence>
<dbReference type="GO" id="GO:0006508">
    <property type="term" value="P:proteolysis"/>
    <property type="evidence" value="ECO:0007669"/>
    <property type="project" value="UniProtKB-KW"/>
</dbReference>
<keyword evidence="2 12" id="KW-0645">Protease</keyword>
<feature type="active site" description="Charge relay system" evidence="8">
    <location>
        <position position="330"/>
    </location>
</feature>
<comment type="caution">
    <text evidence="12">The sequence shown here is derived from an EMBL/GenBank/DDBJ whole genome shotgun (WGS) entry which is preliminary data.</text>
</comment>
<keyword evidence="6" id="KW-0865">Zymogen</keyword>
<feature type="disulfide bond" evidence="9">
    <location>
        <begin position="205"/>
        <end position="221"/>
    </location>
</feature>
<feature type="active site" description="Charge relay system" evidence="8">
    <location>
        <position position="249"/>
    </location>
</feature>
<keyword evidence="4" id="KW-0378">Hydrolase</keyword>
<feature type="signal peptide" evidence="10">
    <location>
        <begin position="1"/>
        <end position="29"/>
    </location>
</feature>